<sequence>MPNVTIFLPAEVMPSDSTLASLTDRCTELCTDILQAALENVHVIDVPVRHGRGHPAFVDIRYRLGLSRTPAVMQRFMSELDTAIQAATTSTARIRCFGYAADHICARN</sequence>
<organism evidence="1 2">
    <name type="scientific">Xaviernesmea oryzae</name>
    <dbReference type="NCBI Taxonomy" id="464029"/>
    <lineage>
        <taxon>Bacteria</taxon>
        <taxon>Pseudomonadati</taxon>
        <taxon>Pseudomonadota</taxon>
        <taxon>Alphaproteobacteria</taxon>
        <taxon>Hyphomicrobiales</taxon>
        <taxon>Rhizobiaceae</taxon>
        <taxon>Rhizobium/Agrobacterium group</taxon>
        <taxon>Xaviernesmea</taxon>
    </lineage>
</organism>
<keyword evidence="2" id="KW-1185">Reference proteome</keyword>
<dbReference type="OrthoDB" id="8687355at2"/>
<dbReference type="Proteomes" id="UP000186364">
    <property type="component" value="Unassembled WGS sequence"/>
</dbReference>
<name>A0A1Q9AW51_9HYPH</name>
<protein>
    <submittedName>
        <fullName evidence="1">Uncharacterized protein</fullName>
    </submittedName>
</protein>
<comment type="caution">
    <text evidence="1">The sequence shown here is derived from an EMBL/GenBank/DDBJ whole genome shotgun (WGS) entry which is preliminary data.</text>
</comment>
<accession>A0A1Q9AW51</accession>
<dbReference type="AlphaFoldDB" id="A0A1Q9AW51"/>
<reference evidence="1 2" key="1">
    <citation type="submission" date="2016-09" db="EMBL/GenBank/DDBJ databases">
        <title>Rhizobium sp. nov., a novel species isolated from the rice rhizosphere.</title>
        <authorList>
            <person name="Zhao J."/>
            <person name="Zhang X."/>
        </authorList>
    </citation>
    <scope>NUCLEOTIDE SEQUENCE [LARGE SCALE GENOMIC DNA]</scope>
    <source>
        <strain evidence="1 2">1.7048</strain>
    </source>
</reference>
<evidence type="ECO:0000313" key="1">
    <source>
        <dbReference type="EMBL" id="OLP59628.1"/>
    </source>
</evidence>
<dbReference type="RefSeq" id="WP_075628031.1">
    <property type="nucleotide sequence ID" value="NZ_FOAM01000024.1"/>
</dbReference>
<gene>
    <name evidence="1" type="ORF">BJF93_11150</name>
</gene>
<proteinExistence type="predicted"/>
<evidence type="ECO:0000313" key="2">
    <source>
        <dbReference type="Proteomes" id="UP000186364"/>
    </source>
</evidence>
<dbReference type="EMBL" id="MKIP01000050">
    <property type="protein sequence ID" value="OLP59628.1"/>
    <property type="molecule type" value="Genomic_DNA"/>
</dbReference>